<evidence type="ECO:0000313" key="11">
    <source>
        <dbReference type="EMBL" id="KAK3104177.1"/>
    </source>
</evidence>
<comment type="catalytic activity">
    <reaction evidence="1">
        <text>Thiol-dependent hydrolysis of ester, thioester, amide, peptide and isopeptide bonds formed by the C-terminal Gly of ubiquitin (a 76-residue protein attached to proteins as an intracellular targeting signal).</text>
        <dbReference type="EC" id="3.4.19.12"/>
    </reaction>
</comment>
<dbReference type="GO" id="GO:0016579">
    <property type="term" value="P:protein deubiquitination"/>
    <property type="evidence" value="ECO:0007669"/>
    <property type="project" value="InterPro"/>
</dbReference>
<dbReference type="Gene3D" id="6.10.140.2220">
    <property type="match status" value="1"/>
</dbReference>
<dbReference type="Gene3D" id="3.90.70.10">
    <property type="entry name" value="Cysteine proteinases"/>
    <property type="match status" value="2"/>
</dbReference>
<dbReference type="PANTHER" id="PTHR21646">
    <property type="entry name" value="UBIQUITIN CARBOXYL-TERMINAL HYDROLASE"/>
    <property type="match status" value="1"/>
</dbReference>
<evidence type="ECO:0000256" key="1">
    <source>
        <dbReference type="ARBA" id="ARBA00000707"/>
    </source>
</evidence>
<evidence type="ECO:0000256" key="2">
    <source>
        <dbReference type="ARBA" id="ARBA00012759"/>
    </source>
</evidence>
<dbReference type="PROSITE" id="PS50865">
    <property type="entry name" value="ZF_MYND_2"/>
    <property type="match status" value="1"/>
</dbReference>
<gene>
    <name evidence="11" type="ORF">FSP39_025069</name>
</gene>
<organism evidence="11 12">
    <name type="scientific">Pinctada imbricata</name>
    <name type="common">Atlantic pearl-oyster</name>
    <name type="synonym">Pinctada martensii</name>
    <dbReference type="NCBI Taxonomy" id="66713"/>
    <lineage>
        <taxon>Eukaryota</taxon>
        <taxon>Metazoa</taxon>
        <taxon>Spiralia</taxon>
        <taxon>Lophotrochozoa</taxon>
        <taxon>Mollusca</taxon>
        <taxon>Bivalvia</taxon>
        <taxon>Autobranchia</taxon>
        <taxon>Pteriomorphia</taxon>
        <taxon>Pterioida</taxon>
        <taxon>Pterioidea</taxon>
        <taxon>Pteriidae</taxon>
        <taxon>Pinctada</taxon>
    </lineage>
</organism>
<feature type="compositionally biased region" description="Low complexity" evidence="7">
    <location>
        <begin position="354"/>
        <end position="367"/>
    </location>
</feature>
<dbReference type="PROSITE" id="PS00972">
    <property type="entry name" value="USP_1"/>
    <property type="match status" value="1"/>
</dbReference>
<sequence>MSTIKDNGCVERMNETEVDKENVKQPYSAFETSPKRKKGLEFDWSQSNDSIDMVFKLDTLQMDVQEASKIDVTFSNNDVNVHFPDGNKWYCNFRHEVDAPKCKVFVKKHKIVLHVKKKDTELWSELQASPTPSRSTSGIHLDDLESLDTHSSMPASSVLSGSSGVTAGRDPLHPLSGDTSIDLSSVPVLDDQSLPVADTVDISTECQTAETKKGCMPEDESDRNERVYELDHLKHDFIEKDDVITIHMYVKDIRKDSLRVEYAEKLLKVEFQTTSEKFLKMYDDSTGDTTFSWKIHLANEIVPEKCRFRLTVSLIEVCLTKSVAKRWGILEATRRKGMSNSDTWIPIGHSTASSLSDTSLNTSSSSAPQITISPPDTSTKGKLVFDDLADVNVRRDEDNRTASEMGAVGTRKDINMSQKPMCKVSPMNKNAMEQYVTMGYTGLDNLGNTCFMNSVLQCLSNTREFRDYFLSREFQDDINQDNPLGMGGKLAVSFAVLLKVLWSAKHHSYAPSKLKNLISQKASQFTGFAQHDAQEFMAFLLDGLHEDVNRIRKKPYTETVDSDGRPDEEVADEAWEVYKKRNDSFIVDLLQGQYKSKLTCPICGKISITFDPFLYLSLPLPKKKRYLPVLFFWKDPYRKPVQLGLRLPKDCTTEMVKEEAYKKTGVKPKAMRIFEAYRGRIYKFYGKGTDFSGVQPNDVIIISEVLTEDIAGEPVYELYVIQRTLMPNQPPSRCSSCRRPVQDGYKLKRCTKCYKVGYCDHNCQRTHWSLHKLHCKATPDPVGHPFILSIPESRATFSRLCTMMEAYSRYSVDVFQPPVRSDAKHQRPNQSSPSSEMSSNSSQSSGSISSLDSQSSCSSSCTITGDQILADEVPSVTDSSGVEPGTSSSSLLTQTSGSNTDFDPSPIGHDPSVTSSELDSGMESGAPGVSPSDTDLTTEGDDNLSGGGSRNLPEYSSFKMPTALSNDGGQRGETDESSGDNSSNSSDAEKSNGQGVPTKCVMGIQSGDTDRQVPLFYIKPVNQEGMGVKGPTGARLDDLGDTPLDLSTKQYLSMDWKNNEKFDQYVLVQSKDLEYEEDDSFSSNVDETANITINQCLDLFTEPEVLSPEEAWYCPRCKEHREATKQMTIWRLPHTLIIQLKRFSFRNFIWRDKIDKMVDFPIRGLDLTPYCLGASHISDSLPIYDLYAVVNHYGGILGGHYTSFVRCADLYDPLKNDVDWRLCDDSRVTSMSNERNVVTKGAYLLFYRRREPFKLEHPISYTEEEDENNSQMNNTGDVSEDEGIEEKETTYEKVSRAMEEDYARRRHSDDYDSVTDGYRSDSEFTGFTKFDAYRDPDKGATLIFDSTKVSSSHNNDVQEVPTRDIKPASTFGYTDMEDVD</sequence>
<proteinExistence type="predicted"/>
<evidence type="ECO:0000313" key="12">
    <source>
        <dbReference type="Proteomes" id="UP001186944"/>
    </source>
</evidence>
<dbReference type="CDD" id="cd02674">
    <property type="entry name" value="Peptidase_C19R"/>
    <property type="match status" value="1"/>
</dbReference>
<keyword evidence="5" id="KW-0862">Zinc</keyword>
<evidence type="ECO:0000256" key="6">
    <source>
        <dbReference type="PROSITE-ProRule" id="PRU00134"/>
    </source>
</evidence>
<dbReference type="CDD" id="cd06466">
    <property type="entry name" value="p23_CS_SGT1_like"/>
    <property type="match status" value="1"/>
</dbReference>
<dbReference type="InterPro" id="IPR050185">
    <property type="entry name" value="Ub_carboxyl-term_hydrolase"/>
</dbReference>
<dbReference type="GO" id="GO:0008270">
    <property type="term" value="F:zinc ion binding"/>
    <property type="evidence" value="ECO:0007669"/>
    <property type="project" value="UniProtKB-KW"/>
</dbReference>
<dbReference type="Gene3D" id="2.60.40.790">
    <property type="match status" value="2"/>
</dbReference>
<comment type="caution">
    <text evidence="11">The sequence shown here is derived from an EMBL/GenBank/DDBJ whole genome shotgun (WGS) entry which is preliminary data.</text>
</comment>
<dbReference type="PROSITE" id="PS00973">
    <property type="entry name" value="USP_2"/>
    <property type="match status" value="1"/>
</dbReference>
<feature type="region of interest" description="Disordered" evidence="7">
    <location>
        <begin position="1262"/>
        <end position="1291"/>
    </location>
</feature>
<dbReference type="InterPro" id="IPR038765">
    <property type="entry name" value="Papain-like_cys_pep_sf"/>
</dbReference>
<dbReference type="EC" id="3.4.19.12" evidence="2"/>
<dbReference type="Pfam" id="PF00443">
    <property type="entry name" value="UCH"/>
    <property type="match status" value="1"/>
</dbReference>
<dbReference type="SUPFAM" id="SSF49764">
    <property type="entry name" value="HSP20-like chaperones"/>
    <property type="match status" value="2"/>
</dbReference>
<dbReference type="PANTHER" id="PTHR21646:SF74">
    <property type="entry name" value="UBIQUITIN CARBOXYL-TERMINAL HYDROLASE 19"/>
    <property type="match status" value="1"/>
</dbReference>
<dbReference type="EMBL" id="VSWD01000005">
    <property type="protein sequence ID" value="KAK3104177.1"/>
    <property type="molecule type" value="Genomic_DNA"/>
</dbReference>
<evidence type="ECO:0000259" key="9">
    <source>
        <dbReference type="PROSITE" id="PS50865"/>
    </source>
</evidence>
<evidence type="ECO:0000259" key="8">
    <source>
        <dbReference type="PROSITE" id="PS50235"/>
    </source>
</evidence>
<feature type="compositionally biased region" description="Polar residues" evidence="7">
    <location>
        <begin position="1347"/>
        <end position="1357"/>
    </location>
</feature>
<feature type="domain" description="MYND-type" evidence="9">
    <location>
        <begin position="734"/>
        <end position="775"/>
    </location>
</feature>
<feature type="region of interest" description="Disordered" evidence="7">
    <location>
        <begin position="1347"/>
        <end position="1380"/>
    </location>
</feature>
<evidence type="ECO:0000256" key="3">
    <source>
        <dbReference type="ARBA" id="ARBA00022723"/>
    </source>
</evidence>
<dbReference type="GO" id="GO:0004843">
    <property type="term" value="F:cysteine-type deubiquitinase activity"/>
    <property type="evidence" value="ECO:0007669"/>
    <property type="project" value="UniProtKB-EC"/>
</dbReference>
<feature type="domain" description="CS" evidence="10">
    <location>
        <begin position="37"/>
        <end position="127"/>
    </location>
</feature>
<dbReference type="CDD" id="cd06463">
    <property type="entry name" value="p23_like"/>
    <property type="match status" value="1"/>
</dbReference>
<feature type="region of interest" description="Disordered" evidence="7">
    <location>
        <begin position="150"/>
        <end position="177"/>
    </location>
</feature>
<dbReference type="InterPro" id="IPR001394">
    <property type="entry name" value="Peptidase_C19_UCH"/>
</dbReference>
<protein>
    <recommendedName>
        <fullName evidence="2">ubiquitinyl hydrolase 1</fullName>
        <ecNumber evidence="2">3.4.19.12</ecNumber>
    </recommendedName>
</protein>
<dbReference type="InterPro" id="IPR028889">
    <property type="entry name" value="USP"/>
</dbReference>
<keyword evidence="4 6" id="KW-0863">Zinc-finger</keyword>
<dbReference type="Pfam" id="PF04969">
    <property type="entry name" value="CS"/>
    <property type="match status" value="2"/>
</dbReference>
<evidence type="ECO:0000256" key="4">
    <source>
        <dbReference type="ARBA" id="ARBA00022771"/>
    </source>
</evidence>
<feature type="region of interest" description="Disordered" evidence="7">
    <location>
        <begin position="820"/>
        <end position="853"/>
    </location>
</feature>
<reference evidence="11" key="1">
    <citation type="submission" date="2019-08" db="EMBL/GenBank/DDBJ databases">
        <title>The improved chromosome-level genome for the pearl oyster Pinctada fucata martensii using PacBio sequencing and Hi-C.</title>
        <authorList>
            <person name="Zheng Z."/>
        </authorList>
    </citation>
    <scope>NUCLEOTIDE SEQUENCE</scope>
    <source>
        <strain evidence="11">ZZ-2019</strain>
        <tissue evidence="11">Adductor muscle</tissue>
    </source>
</reference>
<dbReference type="Proteomes" id="UP001186944">
    <property type="component" value="Unassembled WGS sequence"/>
</dbReference>
<keyword evidence="12" id="KW-1185">Reference proteome</keyword>
<dbReference type="Pfam" id="PF01753">
    <property type="entry name" value="zf-MYND"/>
    <property type="match status" value="1"/>
</dbReference>
<dbReference type="PROSITE" id="PS01360">
    <property type="entry name" value="ZF_MYND_1"/>
    <property type="match status" value="1"/>
</dbReference>
<evidence type="ECO:0000256" key="5">
    <source>
        <dbReference type="ARBA" id="ARBA00022833"/>
    </source>
</evidence>
<dbReference type="PROSITE" id="PS50235">
    <property type="entry name" value="USP_3"/>
    <property type="match status" value="1"/>
</dbReference>
<dbReference type="InterPro" id="IPR018200">
    <property type="entry name" value="USP_CS"/>
</dbReference>
<feature type="compositionally biased region" description="Low complexity" evidence="7">
    <location>
        <begin position="879"/>
        <end position="898"/>
    </location>
</feature>
<evidence type="ECO:0000259" key="10">
    <source>
        <dbReference type="PROSITE" id="PS51203"/>
    </source>
</evidence>
<dbReference type="InterPro" id="IPR002893">
    <property type="entry name" value="Znf_MYND"/>
</dbReference>
<feature type="region of interest" description="Disordered" evidence="7">
    <location>
        <begin position="875"/>
        <end position="999"/>
    </location>
</feature>
<feature type="compositionally biased region" description="Polar residues" evidence="7">
    <location>
        <begin position="150"/>
        <end position="165"/>
    </location>
</feature>
<accession>A0AA89CBQ1</accession>
<evidence type="ECO:0000256" key="7">
    <source>
        <dbReference type="SAM" id="MobiDB-lite"/>
    </source>
</evidence>
<dbReference type="SUPFAM" id="SSF54001">
    <property type="entry name" value="Cysteine proteinases"/>
    <property type="match status" value="1"/>
</dbReference>
<feature type="region of interest" description="Disordered" evidence="7">
    <location>
        <begin position="354"/>
        <end position="373"/>
    </location>
</feature>
<dbReference type="InterPro" id="IPR007052">
    <property type="entry name" value="CS_dom"/>
</dbReference>
<feature type="compositionally biased region" description="Low complexity" evidence="7">
    <location>
        <begin position="830"/>
        <end position="853"/>
    </location>
</feature>
<dbReference type="SUPFAM" id="SSF144232">
    <property type="entry name" value="HIT/MYND zinc finger-like"/>
    <property type="match status" value="1"/>
</dbReference>
<feature type="domain" description="CS" evidence="10">
    <location>
        <begin position="230"/>
        <end position="331"/>
    </location>
</feature>
<feature type="domain" description="USP" evidence="8">
    <location>
        <begin position="441"/>
        <end position="1250"/>
    </location>
</feature>
<dbReference type="PROSITE" id="PS51203">
    <property type="entry name" value="CS"/>
    <property type="match status" value="2"/>
</dbReference>
<dbReference type="InterPro" id="IPR008978">
    <property type="entry name" value="HSP20-like_chaperone"/>
</dbReference>
<name>A0AA89CBQ1_PINIB</name>
<keyword evidence="3" id="KW-0479">Metal-binding</keyword>